<reference evidence="2" key="1">
    <citation type="journal article" date="2019" name="Int. J. Syst. Evol. Microbiol.">
        <title>The Global Catalogue of Microorganisms (GCM) 10K type strain sequencing project: providing services to taxonomists for standard genome sequencing and annotation.</title>
        <authorList>
            <consortium name="The Broad Institute Genomics Platform"/>
            <consortium name="The Broad Institute Genome Sequencing Center for Infectious Disease"/>
            <person name="Wu L."/>
            <person name="Ma J."/>
        </authorList>
    </citation>
    <scope>NUCLEOTIDE SEQUENCE [LARGE SCALE GENOMIC DNA]</scope>
    <source>
        <strain evidence="2">KCTC 52204</strain>
    </source>
</reference>
<evidence type="ECO:0000313" key="2">
    <source>
        <dbReference type="Proteomes" id="UP001597394"/>
    </source>
</evidence>
<comment type="caution">
    <text evidence="1">The sequence shown here is derived from an EMBL/GenBank/DDBJ whole genome shotgun (WGS) entry which is preliminary data.</text>
</comment>
<protein>
    <submittedName>
        <fullName evidence="1">Uncharacterized protein</fullName>
    </submittedName>
</protein>
<proteinExistence type="predicted"/>
<sequence>MIKNLFLLIFCLQATLFFGQTKFSNEKLALVNDIFYKTTKQTVSSFMKDKGFGDPEVETEENGDVFYFDKTYHDVEVMYNTEGKIMGVILNYGGAMNNAFIEMELQEEGFVSVIDADNKEEERKEWKKPGSKYTFLTFTNEKGKYGTLFFFYDQRNE</sequence>
<evidence type="ECO:0000313" key="1">
    <source>
        <dbReference type="EMBL" id="MFD2545160.1"/>
    </source>
</evidence>
<gene>
    <name evidence="1" type="ORF">ACFSO8_06775</name>
</gene>
<dbReference type="RefSeq" id="WP_255928955.1">
    <property type="nucleotide sequence ID" value="NZ_JANFQP010000002.1"/>
</dbReference>
<name>A0ABW5KAB2_9FLAO</name>
<dbReference type="Proteomes" id="UP001597394">
    <property type="component" value="Unassembled WGS sequence"/>
</dbReference>
<accession>A0ABW5KAB2</accession>
<dbReference type="EMBL" id="JBHULG010000002">
    <property type="protein sequence ID" value="MFD2545160.1"/>
    <property type="molecule type" value="Genomic_DNA"/>
</dbReference>
<keyword evidence="2" id="KW-1185">Reference proteome</keyword>
<organism evidence="1 2">
    <name type="scientific">Kaistella montana</name>
    <dbReference type="NCBI Taxonomy" id="1849733"/>
    <lineage>
        <taxon>Bacteria</taxon>
        <taxon>Pseudomonadati</taxon>
        <taxon>Bacteroidota</taxon>
        <taxon>Flavobacteriia</taxon>
        <taxon>Flavobacteriales</taxon>
        <taxon>Weeksellaceae</taxon>
        <taxon>Chryseobacterium group</taxon>
        <taxon>Kaistella</taxon>
    </lineage>
</organism>